<organism evidence="4 5">
    <name type="scientific">Diaporthe ampelina</name>
    <dbReference type="NCBI Taxonomy" id="1214573"/>
    <lineage>
        <taxon>Eukaryota</taxon>
        <taxon>Fungi</taxon>
        <taxon>Dikarya</taxon>
        <taxon>Ascomycota</taxon>
        <taxon>Pezizomycotina</taxon>
        <taxon>Sordariomycetes</taxon>
        <taxon>Sordariomycetidae</taxon>
        <taxon>Diaporthales</taxon>
        <taxon>Diaporthaceae</taxon>
        <taxon>Diaporthe</taxon>
    </lineage>
</organism>
<accession>A0A0G2FIT3</accession>
<keyword evidence="5" id="KW-1185">Reference proteome</keyword>
<dbReference type="InterPro" id="IPR050966">
    <property type="entry name" value="Glutamyl_endopeptidase"/>
</dbReference>
<dbReference type="Pfam" id="PF00089">
    <property type="entry name" value="Trypsin"/>
    <property type="match status" value="1"/>
</dbReference>
<dbReference type="Proteomes" id="UP000034680">
    <property type="component" value="Unassembled WGS sequence"/>
</dbReference>
<protein>
    <submittedName>
        <fullName evidence="4">Putative trypsin-like serine protease</fullName>
    </submittedName>
</protein>
<evidence type="ECO:0000259" key="3">
    <source>
        <dbReference type="Pfam" id="PF00089"/>
    </source>
</evidence>
<evidence type="ECO:0000256" key="2">
    <source>
        <dbReference type="SAM" id="SignalP"/>
    </source>
</evidence>
<feature type="signal peptide" evidence="2">
    <location>
        <begin position="1"/>
        <end position="19"/>
    </location>
</feature>
<reference evidence="4 5" key="1">
    <citation type="submission" date="2015-05" db="EMBL/GenBank/DDBJ databases">
        <title>Distinctive expansion of gene families associated with plant cell wall degradation and secondary metabolism in the genomes of grapevine trunk pathogens.</title>
        <authorList>
            <person name="Lawrence D.P."/>
            <person name="Travadon R."/>
            <person name="Rolshausen P.E."/>
            <person name="Baumgartner K."/>
        </authorList>
    </citation>
    <scope>NUCLEOTIDE SEQUENCE [LARGE SCALE GENOMIC DNA]</scope>
    <source>
        <strain evidence="4">DA912</strain>
    </source>
</reference>
<dbReference type="PANTHER" id="PTHR15462">
    <property type="entry name" value="SERINE PROTEASE"/>
    <property type="match status" value="1"/>
</dbReference>
<sequence length="321" mass="34564">MVKLVTGLVALCIAQTASTLPTAESQPDFTPLGAGTTGESQAGIASANDGLIPEFVALDADILRSVLESNITEVPPSDFGDAAQAEKRGIIGALDDRVRWTDRNFPYSPIGRIQFGGIWCSATLVGPRHVATALHCIPEQGTPITFQPAYAGGDTYPSSAVQYVLNSGVPIGAPCWEFSDWAILILKDRIGEQRGYFGARVIEDQHLNKNVWYHMGYPQDRDGGTQPYRQGQITVARLGEFSDCPNQNRAMLVTDADAIPGQSGGPLWLGPEWDANGNRYVYGICSATSSIDTAFSGGSVFMGRSGQDKLSLKDRYRTRNA</sequence>
<reference evidence="4 5" key="2">
    <citation type="submission" date="2015-05" db="EMBL/GenBank/DDBJ databases">
        <authorList>
            <person name="Morales-Cruz A."/>
            <person name="Amrine K.C."/>
            <person name="Cantu D."/>
        </authorList>
    </citation>
    <scope>NUCLEOTIDE SEQUENCE [LARGE SCALE GENOMIC DNA]</scope>
    <source>
        <strain evidence="4">DA912</strain>
    </source>
</reference>
<dbReference type="InterPro" id="IPR009003">
    <property type="entry name" value="Peptidase_S1_PA"/>
</dbReference>
<evidence type="ECO:0000313" key="4">
    <source>
        <dbReference type="EMBL" id="KKY34036.1"/>
    </source>
</evidence>
<evidence type="ECO:0000313" key="5">
    <source>
        <dbReference type="Proteomes" id="UP000034680"/>
    </source>
</evidence>
<dbReference type="EMBL" id="LCUC01000218">
    <property type="protein sequence ID" value="KKY34036.1"/>
    <property type="molecule type" value="Genomic_DNA"/>
</dbReference>
<proteinExistence type="predicted"/>
<dbReference type="InterPro" id="IPR043504">
    <property type="entry name" value="Peptidase_S1_PA_chymotrypsin"/>
</dbReference>
<dbReference type="InterPro" id="IPR001254">
    <property type="entry name" value="Trypsin_dom"/>
</dbReference>
<feature type="domain" description="Peptidase S1" evidence="3">
    <location>
        <begin position="111"/>
        <end position="288"/>
    </location>
</feature>
<keyword evidence="4" id="KW-0645">Protease</keyword>
<dbReference type="GO" id="GO:0004252">
    <property type="term" value="F:serine-type endopeptidase activity"/>
    <property type="evidence" value="ECO:0007669"/>
    <property type="project" value="InterPro"/>
</dbReference>
<feature type="chain" id="PRO_5002544000" evidence="2">
    <location>
        <begin position="20"/>
        <end position="321"/>
    </location>
</feature>
<dbReference type="Gene3D" id="2.40.10.10">
    <property type="entry name" value="Trypsin-like serine proteases"/>
    <property type="match status" value="2"/>
</dbReference>
<name>A0A0G2FIT3_9PEZI</name>
<dbReference type="AlphaFoldDB" id="A0A0G2FIT3"/>
<comment type="caution">
    <text evidence="4">The sequence shown here is derived from an EMBL/GenBank/DDBJ whole genome shotgun (WGS) entry which is preliminary data.</text>
</comment>
<dbReference type="SUPFAM" id="SSF50494">
    <property type="entry name" value="Trypsin-like serine proteases"/>
    <property type="match status" value="1"/>
</dbReference>
<keyword evidence="4" id="KW-0378">Hydrolase</keyword>
<dbReference type="GO" id="GO:0006508">
    <property type="term" value="P:proteolysis"/>
    <property type="evidence" value="ECO:0007669"/>
    <property type="project" value="UniProtKB-KW"/>
</dbReference>
<gene>
    <name evidence="4" type="ORF">UCDDA912_g05970</name>
</gene>
<evidence type="ECO:0000256" key="1">
    <source>
        <dbReference type="ARBA" id="ARBA00022729"/>
    </source>
</evidence>
<keyword evidence="1 2" id="KW-0732">Signal</keyword>
<dbReference type="PANTHER" id="PTHR15462:SF8">
    <property type="entry name" value="SERINE PROTEASE"/>
    <property type="match status" value="1"/>
</dbReference>
<dbReference type="OrthoDB" id="10037376at2759"/>